<feature type="region of interest" description="Disordered" evidence="9">
    <location>
        <begin position="1"/>
        <end position="43"/>
    </location>
</feature>
<reference evidence="12 13" key="1">
    <citation type="submission" date="2019-03" db="EMBL/GenBank/DDBJ databases">
        <authorList>
            <person name="Gaulin E."/>
            <person name="Dumas B."/>
        </authorList>
    </citation>
    <scope>NUCLEOTIDE SEQUENCE [LARGE SCALE GENOMIC DNA]</scope>
    <source>
        <strain evidence="12">CBS 568.67</strain>
    </source>
</reference>
<dbReference type="Proteomes" id="UP000332933">
    <property type="component" value="Unassembled WGS sequence"/>
</dbReference>
<evidence type="ECO:0000313" key="11">
    <source>
        <dbReference type="EMBL" id="KAF0698650.1"/>
    </source>
</evidence>
<evidence type="ECO:0000256" key="6">
    <source>
        <dbReference type="PROSITE-ProRule" id="PRU00023"/>
    </source>
</evidence>
<dbReference type="InterPro" id="IPR017455">
    <property type="entry name" value="Znf_FYVE-rel"/>
</dbReference>
<dbReference type="SUPFAM" id="SSF48403">
    <property type="entry name" value="Ankyrin repeat"/>
    <property type="match status" value="1"/>
</dbReference>
<keyword evidence="2" id="KW-0677">Repeat</keyword>
<dbReference type="InterPro" id="IPR036770">
    <property type="entry name" value="Ankyrin_rpt-contain_sf"/>
</dbReference>
<dbReference type="AlphaFoldDB" id="A0A485KR53"/>
<keyword evidence="5 6" id="KW-0040">ANK repeat</keyword>
<evidence type="ECO:0000256" key="5">
    <source>
        <dbReference type="ARBA" id="ARBA00023043"/>
    </source>
</evidence>
<evidence type="ECO:0000256" key="3">
    <source>
        <dbReference type="ARBA" id="ARBA00022771"/>
    </source>
</evidence>
<feature type="compositionally biased region" description="Basic residues" evidence="9">
    <location>
        <begin position="629"/>
        <end position="640"/>
    </location>
</feature>
<evidence type="ECO:0000256" key="1">
    <source>
        <dbReference type="ARBA" id="ARBA00022723"/>
    </source>
</evidence>
<keyword evidence="8" id="KW-0175">Coiled coil</keyword>
<organism evidence="12 13">
    <name type="scientific">Aphanomyces stellatus</name>
    <dbReference type="NCBI Taxonomy" id="120398"/>
    <lineage>
        <taxon>Eukaryota</taxon>
        <taxon>Sar</taxon>
        <taxon>Stramenopiles</taxon>
        <taxon>Oomycota</taxon>
        <taxon>Saprolegniomycetes</taxon>
        <taxon>Saprolegniales</taxon>
        <taxon>Verrucalvaceae</taxon>
        <taxon>Aphanomyces</taxon>
    </lineage>
</organism>
<evidence type="ECO:0000256" key="4">
    <source>
        <dbReference type="ARBA" id="ARBA00022833"/>
    </source>
</evidence>
<dbReference type="EMBL" id="CAADRA010005248">
    <property type="protein sequence ID" value="VFT87614.1"/>
    <property type="molecule type" value="Genomic_DNA"/>
</dbReference>
<dbReference type="InterPro" id="IPR011011">
    <property type="entry name" value="Znf_FYVE_PHD"/>
</dbReference>
<dbReference type="InterPro" id="IPR013083">
    <property type="entry name" value="Znf_RING/FYVE/PHD"/>
</dbReference>
<dbReference type="Gene3D" id="3.30.40.10">
    <property type="entry name" value="Zinc/RING finger domain, C3HC4 (zinc finger)"/>
    <property type="match status" value="1"/>
</dbReference>
<dbReference type="Pfam" id="PF12796">
    <property type="entry name" value="Ank_2"/>
    <property type="match status" value="1"/>
</dbReference>
<feature type="domain" description="FYVE-type" evidence="10">
    <location>
        <begin position="239"/>
        <end position="303"/>
    </location>
</feature>
<sequence length="640" mass="70538">METTKAVAVDAPAAGDNNNVEETPVDDGTDPASSSGDESTHVRVDLPPRVDVLHQLHATEGEQEQGHKLLQHCKELDSLDAIQGLVREGAPVCFLTTAGWTPLAVACFHGRLEIVQYLLGIGAADFYAQMKRQAAIKTSGGEKVTTAAKKPIQQNTPLHWACYKSHAQVACALLAWGFSVEDADSCGNRALHLVCSSGNFDMIQIILAHGADVSAKNMYGNTPLDLTTDPACRKLLKKMQSQTQCDLCKEAFSRTRRPSMCHQCHTIYCNMEPCTVSVDVPWNSTDSAMHSVRFCKECMQTLSSVESELQSVLAAKRARVDGSLVEIHALEIEIRTAEIPMTTPGVEPPLVAPDASTPTTDKDAHVKKLIHALAKLESDVADVEALQTAISDAEEKKANMRWIEDARGAYVQLTAHMALVNEIKRLLIERPISVRSTIESLRRAWEEAKAHHVNVILLEAAQRVIVMAESEVSLYGYYMLAARIEIGAKKYANDMHKLSHAIAAVDDKGVNETLLKNARVLRDKLYAEMAMEEALMPFHEDTNMDAAHVNYVFVDGKSFPTLLEALTHRNHVITMAVDIGTKMDDTTPISHELLEHGKDLLAKLKKDIKDEQKHEDERRKLEEEAAAKAAKKGKKGKKKK</sequence>
<evidence type="ECO:0000256" key="8">
    <source>
        <dbReference type="SAM" id="Coils"/>
    </source>
</evidence>
<feature type="region of interest" description="Disordered" evidence="9">
    <location>
        <begin position="610"/>
        <end position="640"/>
    </location>
</feature>
<dbReference type="PROSITE" id="PS50297">
    <property type="entry name" value="ANK_REP_REGION"/>
    <property type="match status" value="2"/>
</dbReference>
<evidence type="ECO:0000256" key="2">
    <source>
        <dbReference type="ARBA" id="ARBA00022737"/>
    </source>
</evidence>
<dbReference type="GO" id="GO:0008270">
    <property type="term" value="F:zinc ion binding"/>
    <property type="evidence" value="ECO:0007669"/>
    <property type="project" value="UniProtKB-KW"/>
</dbReference>
<dbReference type="CDD" id="cd00065">
    <property type="entry name" value="FYVE_like_SF"/>
    <property type="match status" value="1"/>
</dbReference>
<gene>
    <name evidence="12" type="primary">Aste57867_10744</name>
    <name evidence="11" type="ORF">As57867_010704</name>
    <name evidence="12" type="ORF">ASTE57867_10744</name>
</gene>
<keyword evidence="13" id="KW-1185">Reference proteome</keyword>
<dbReference type="OrthoDB" id="366390at2759"/>
<dbReference type="EMBL" id="VJMH01005227">
    <property type="protein sequence ID" value="KAF0698650.1"/>
    <property type="molecule type" value="Genomic_DNA"/>
</dbReference>
<feature type="compositionally biased region" description="Basic and acidic residues" evidence="9">
    <location>
        <begin position="610"/>
        <end position="626"/>
    </location>
</feature>
<proteinExistence type="predicted"/>
<dbReference type="Pfam" id="PF00023">
    <property type="entry name" value="Ank"/>
    <property type="match status" value="1"/>
</dbReference>
<dbReference type="SUPFAM" id="SSF57903">
    <property type="entry name" value="FYVE/PHD zinc finger"/>
    <property type="match status" value="1"/>
</dbReference>
<evidence type="ECO:0000313" key="12">
    <source>
        <dbReference type="EMBL" id="VFT87614.1"/>
    </source>
</evidence>
<dbReference type="SMART" id="SM00248">
    <property type="entry name" value="ANK"/>
    <property type="match status" value="3"/>
</dbReference>
<accession>A0A485KR53</accession>
<evidence type="ECO:0000256" key="9">
    <source>
        <dbReference type="SAM" id="MobiDB-lite"/>
    </source>
</evidence>
<name>A0A485KR53_9STRA</name>
<feature type="repeat" description="ANK" evidence="6">
    <location>
        <begin position="186"/>
        <end position="218"/>
    </location>
</feature>
<dbReference type="PROSITE" id="PS50088">
    <property type="entry name" value="ANK_REPEAT"/>
    <property type="match status" value="3"/>
</dbReference>
<feature type="coiled-coil region" evidence="8">
    <location>
        <begin position="366"/>
        <end position="396"/>
    </location>
</feature>
<evidence type="ECO:0000256" key="7">
    <source>
        <dbReference type="PROSITE-ProRule" id="PRU00091"/>
    </source>
</evidence>
<feature type="repeat" description="ANK" evidence="6">
    <location>
        <begin position="153"/>
        <end position="185"/>
    </location>
</feature>
<keyword evidence="3 7" id="KW-0863">Zinc-finger</keyword>
<reference evidence="11" key="2">
    <citation type="submission" date="2019-06" db="EMBL/GenBank/DDBJ databases">
        <title>Genomics analysis of Aphanomyces spp. identifies a new class of oomycete effector associated with host adaptation.</title>
        <authorList>
            <person name="Gaulin E."/>
        </authorList>
    </citation>
    <scope>NUCLEOTIDE SEQUENCE</scope>
    <source>
        <strain evidence="11">CBS 578.67</strain>
    </source>
</reference>
<dbReference type="PRINTS" id="PR01415">
    <property type="entry name" value="ANKYRIN"/>
</dbReference>
<dbReference type="Gene3D" id="1.25.40.20">
    <property type="entry name" value="Ankyrin repeat-containing domain"/>
    <property type="match status" value="2"/>
</dbReference>
<evidence type="ECO:0000259" key="10">
    <source>
        <dbReference type="PROSITE" id="PS50178"/>
    </source>
</evidence>
<dbReference type="PANTHER" id="PTHR24171">
    <property type="entry name" value="ANKYRIN REPEAT DOMAIN-CONTAINING PROTEIN 39-RELATED"/>
    <property type="match status" value="1"/>
</dbReference>
<dbReference type="PROSITE" id="PS50178">
    <property type="entry name" value="ZF_FYVE"/>
    <property type="match status" value="1"/>
</dbReference>
<keyword evidence="4" id="KW-0862">Zinc</keyword>
<feature type="repeat" description="ANK" evidence="6">
    <location>
        <begin position="98"/>
        <end position="123"/>
    </location>
</feature>
<dbReference type="InterPro" id="IPR002110">
    <property type="entry name" value="Ankyrin_rpt"/>
</dbReference>
<keyword evidence="1" id="KW-0479">Metal-binding</keyword>
<evidence type="ECO:0000313" key="13">
    <source>
        <dbReference type="Proteomes" id="UP000332933"/>
    </source>
</evidence>
<protein>
    <submittedName>
        <fullName evidence="12">Aste57867_10744 protein</fullName>
    </submittedName>
</protein>